<proteinExistence type="predicted"/>
<sequence length="351" mass="41488">MRLELLENGIDSVRFGMEFYHKYLSIEDKYNTLNPGYLKMSVISFHNALELFSKKLLSDENELLIYRDLSDPMLLDLLQHRKNREKGMPLDYYVISDQVNILTIDYIECVKRLGIIYNLSNNQIHTLDSIGKIRNKVTHFGLDKTIDFHEVLTVINSALNLITGFFYDNLNYYKENPLDSVYEELLDLMEIAEAEENESWEIYYADNFEDINYIFDSLNDDEQFKLELFEKGYTFKIEFGSYSHSATVAFKLMNKNGDIHTIIKSFNIPRLNVTLFTGDAVDGPIYFAIDQFKKLLEEDKHCYVYKNPEKYIEFEMAEEPFWEKHSQKNVGKCYGIKFNEEQLKRIIKDFL</sequence>
<gene>
    <name evidence="1" type="ORF">GCM10007216_18620</name>
</gene>
<comment type="caution">
    <text evidence="1">The sequence shown here is derived from an EMBL/GenBank/DDBJ whole genome shotgun (WGS) entry which is preliminary data.</text>
</comment>
<name>A0ABQ1NZZ0_9BACI</name>
<evidence type="ECO:0000313" key="2">
    <source>
        <dbReference type="Proteomes" id="UP000619534"/>
    </source>
</evidence>
<accession>A0ABQ1NZZ0</accession>
<dbReference type="RefSeq" id="WP_062446177.1">
    <property type="nucleotide sequence ID" value="NZ_BMCJ01000003.1"/>
</dbReference>
<dbReference type="Proteomes" id="UP000619534">
    <property type="component" value="Unassembled WGS sequence"/>
</dbReference>
<dbReference type="EMBL" id="BMCJ01000003">
    <property type="protein sequence ID" value="GGC88163.1"/>
    <property type="molecule type" value="Genomic_DNA"/>
</dbReference>
<evidence type="ECO:0000313" key="1">
    <source>
        <dbReference type="EMBL" id="GGC88163.1"/>
    </source>
</evidence>
<reference evidence="2" key="1">
    <citation type="journal article" date="2019" name="Int. J. Syst. Evol. Microbiol.">
        <title>The Global Catalogue of Microorganisms (GCM) 10K type strain sequencing project: providing services to taxonomists for standard genome sequencing and annotation.</title>
        <authorList>
            <consortium name="The Broad Institute Genomics Platform"/>
            <consortium name="The Broad Institute Genome Sequencing Center for Infectious Disease"/>
            <person name="Wu L."/>
            <person name="Ma J."/>
        </authorList>
    </citation>
    <scope>NUCLEOTIDE SEQUENCE [LARGE SCALE GENOMIC DNA]</scope>
    <source>
        <strain evidence="2">CCM 7282</strain>
    </source>
</reference>
<protein>
    <submittedName>
        <fullName evidence="1">Uncharacterized protein</fullName>
    </submittedName>
</protein>
<keyword evidence="2" id="KW-1185">Reference proteome</keyword>
<organism evidence="1 2">
    <name type="scientific">Thalassobacillus devorans</name>
    <dbReference type="NCBI Taxonomy" id="279813"/>
    <lineage>
        <taxon>Bacteria</taxon>
        <taxon>Bacillati</taxon>
        <taxon>Bacillota</taxon>
        <taxon>Bacilli</taxon>
        <taxon>Bacillales</taxon>
        <taxon>Bacillaceae</taxon>
        <taxon>Thalassobacillus</taxon>
    </lineage>
</organism>